<dbReference type="NCBIfam" id="TIGR01770">
    <property type="entry name" value="NDH_I_N"/>
    <property type="match status" value="1"/>
</dbReference>
<name>A0A381S787_9ZZZZ</name>
<feature type="transmembrane region" description="Helical" evidence="5">
    <location>
        <begin position="380"/>
        <end position="400"/>
    </location>
</feature>
<evidence type="ECO:0000256" key="3">
    <source>
        <dbReference type="ARBA" id="ARBA00022989"/>
    </source>
</evidence>
<feature type="transmembrane region" description="Helical" evidence="5">
    <location>
        <begin position="80"/>
        <end position="98"/>
    </location>
</feature>
<feature type="transmembrane region" description="Helical" evidence="5">
    <location>
        <begin position="12"/>
        <end position="31"/>
    </location>
</feature>
<dbReference type="AlphaFoldDB" id="A0A381S787"/>
<feature type="transmembrane region" description="Helical" evidence="5">
    <location>
        <begin position="212"/>
        <end position="233"/>
    </location>
</feature>
<dbReference type="GO" id="GO:0016020">
    <property type="term" value="C:membrane"/>
    <property type="evidence" value="ECO:0007669"/>
    <property type="project" value="UniProtKB-SubCell"/>
</dbReference>
<feature type="transmembrane region" description="Helical" evidence="5">
    <location>
        <begin position="332"/>
        <end position="359"/>
    </location>
</feature>
<protein>
    <recommendedName>
        <fullName evidence="6">NADH:quinone oxidoreductase/Mrp antiporter transmembrane domain-containing protein</fullName>
    </recommendedName>
</protein>
<feature type="transmembrane region" description="Helical" evidence="5">
    <location>
        <begin position="165"/>
        <end position="187"/>
    </location>
</feature>
<evidence type="ECO:0000256" key="1">
    <source>
        <dbReference type="ARBA" id="ARBA00004141"/>
    </source>
</evidence>
<keyword evidence="3 5" id="KW-1133">Transmembrane helix</keyword>
<gene>
    <name evidence="7" type="ORF">METZ01_LOCUS52829</name>
</gene>
<dbReference type="Pfam" id="PF00361">
    <property type="entry name" value="Proton_antipo_M"/>
    <property type="match status" value="1"/>
</dbReference>
<evidence type="ECO:0000256" key="4">
    <source>
        <dbReference type="ARBA" id="ARBA00023136"/>
    </source>
</evidence>
<proteinExistence type="inferred from homology"/>
<feature type="transmembrane region" description="Helical" evidence="5">
    <location>
        <begin position="406"/>
        <end position="436"/>
    </location>
</feature>
<feature type="transmembrane region" description="Helical" evidence="5">
    <location>
        <begin position="275"/>
        <end position="297"/>
    </location>
</feature>
<keyword evidence="4 5" id="KW-0472">Membrane</keyword>
<evidence type="ECO:0000256" key="5">
    <source>
        <dbReference type="SAM" id="Phobius"/>
    </source>
</evidence>
<reference evidence="7" key="1">
    <citation type="submission" date="2018-05" db="EMBL/GenBank/DDBJ databases">
        <authorList>
            <person name="Lanie J.A."/>
            <person name="Ng W.-L."/>
            <person name="Kazmierczak K.M."/>
            <person name="Andrzejewski T.M."/>
            <person name="Davidsen T.M."/>
            <person name="Wayne K.J."/>
            <person name="Tettelin H."/>
            <person name="Glass J.I."/>
            <person name="Rusch D."/>
            <person name="Podicherti R."/>
            <person name="Tsui H.-C.T."/>
            <person name="Winkler M.E."/>
        </authorList>
    </citation>
    <scope>NUCLEOTIDE SEQUENCE</scope>
</reference>
<feature type="transmembrane region" description="Helical" evidence="5">
    <location>
        <begin position="110"/>
        <end position="126"/>
    </location>
</feature>
<accession>A0A381S787</accession>
<evidence type="ECO:0000259" key="6">
    <source>
        <dbReference type="Pfam" id="PF00361"/>
    </source>
</evidence>
<evidence type="ECO:0000313" key="7">
    <source>
        <dbReference type="EMBL" id="SUZ99975.1"/>
    </source>
</evidence>
<organism evidence="7">
    <name type="scientific">marine metagenome</name>
    <dbReference type="NCBI Taxonomy" id="408172"/>
    <lineage>
        <taxon>unclassified sequences</taxon>
        <taxon>metagenomes</taxon>
        <taxon>ecological metagenomes</taxon>
    </lineage>
</organism>
<feature type="transmembrane region" description="Helical" evidence="5">
    <location>
        <begin position="304"/>
        <end position="326"/>
    </location>
</feature>
<dbReference type="HAMAP" id="MF_00445">
    <property type="entry name" value="NDH1_NuoN_1"/>
    <property type="match status" value="1"/>
</dbReference>
<evidence type="ECO:0000256" key="2">
    <source>
        <dbReference type="ARBA" id="ARBA00022692"/>
    </source>
</evidence>
<feature type="transmembrane region" description="Helical" evidence="5">
    <location>
        <begin position="43"/>
        <end position="60"/>
    </location>
</feature>
<dbReference type="GO" id="GO:0042773">
    <property type="term" value="P:ATP synthesis coupled electron transport"/>
    <property type="evidence" value="ECO:0007669"/>
    <property type="project" value="InterPro"/>
</dbReference>
<dbReference type="InterPro" id="IPR010096">
    <property type="entry name" value="NADH-Q_OxRdtase_suN/2"/>
</dbReference>
<dbReference type="GO" id="GO:0008137">
    <property type="term" value="F:NADH dehydrogenase (ubiquinone) activity"/>
    <property type="evidence" value="ECO:0007669"/>
    <property type="project" value="InterPro"/>
</dbReference>
<feature type="transmembrane region" description="Helical" evidence="5">
    <location>
        <begin position="245"/>
        <end position="269"/>
    </location>
</feature>
<feature type="transmembrane region" description="Helical" evidence="5">
    <location>
        <begin position="132"/>
        <end position="153"/>
    </location>
</feature>
<feature type="transmembrane region" description="Helical" evidence="5">
    <location>
        <begin position="457"/>
        <end position="477"/>
    </location>
</feature>
<dbReference type="InterPro" id="IPR001750">
    <property type="entry name" value="ND/Mrp_TM"/>
</dbReference>
<comment type="subcellular location">
    <subcellularLocation>
        <location evidence="1">Membrane</location>
        <topology evidence="1">Multi-pass membrane protein</topology>
    </subcellularLocation>
</comment>
<dbReference type="EMBL" id="UINC01002756">
    <property type="protein sequence ID" value="SUZ99975.1"/>
    <property type="molecule type" value="Genomic_DNA"/>
</dbReference>
<feature type="domain" description="NADH:quinone oxidoreductase/Mrp antiporter transmembrane" evidence="6">
    <location>
        <begin position="129"/>
        <end position="431"/>
    </location>
</feature>
<sequence length="492" mass="52602">MGSLPFPVGDLWAIGPELIITLAALVVLLWGALDGPRKRPQQFAWFTLAAVVVAAVVVLRQTPTDQTYFSGLLGMDAFSMFFSALFLITAGFAVLASIRFLDDHEAHHPEYYFFLLTALLGMMFMARSVDFISLFVGLELQALSVYVLVGYLKDDHKSNEAGIKYFILGAMSSAIFLYAISLFYALAGTTNLAGIAEAITSSGLETSKLTTAALILMASALGFKIAAVPFHVWAPDAYSGGPTTVSLYITVASKAAAFAVMMRIFLVALEPLQDSWTLLLAGLAILTMFVGNIAALTQENLKRMLAYSSIAHAGNVLIGVVAAATSDGDARSFAIAASLFYLLAYTFMNIGAWATIVLVRRNGLAGENLEDFAGLASRSYGAFFCMLVFLLSLGGIPPMAGFLGKWYVFAAAINSGWTSLAVVGAINAAISIFYYLRIVVVMAIQDPVEDTTLVHSSPLTLTLVAAVVMTVLIGIWASPFLDWASSSSQLVH</sequence>
<keyword evidence="2 5" id="KW-0812">Transmembrane</keyword>
<dbReference type="PANTHER" id="PTHR22773">
    <property type="entry name" value="NADH DEHYDROGENASE"/>
    <property type="match status" value="1"/>
</dbReference>